<protein>
    <submittedName>
        <fullName evidence="2">Uncharacterized protein</fullName>
    </submittedName>
</protein>
<dbReference type="GeneID" id="83203178"/>
<gene>
    <name evidence="2" type="ORF">N7468_006579</name>
</gene>
<name>A0A9W9NVB2_9EURO</name>
<dbReference type="EMBL" id="JAPQKS010000005">
    <property type="protein sequence ID" value="KAJ5225354.1"/>
    <property type="molecule type" value="Genomic_DNA"/>
</dbReference>
<dbReference type="Proteomes" id="UP001150941">
    <property type="component" value="Unassembled WGS sequence"/>
</dbReference>
<evidence type="ECO:0000313" key="2">
    <source>
        <dbReference type="EMBL" id="KAJ5225354.1"/>
    </source>
</evidence>
<comment type="caution">
    <text evidence="2">The sequence shown here is derived from an EMBL/GenBank/DDBJ whole genome shotgun (WGS) entry which is preliminary data.</text>
</comment>
<evidence type="ECO:0000313" key="3">
    <source>
        <dbReference type="Proteomes" id="UP001150941"/>
    </source>
</evidence>
<evidence type="ECO:0000256" key="1">
    <source>
        <dbReference type="SAM" id="MobiDB-lite"/>
    </source>
</evidence>
<organism evidence="2 3">
    <name type="scientific">Penicillium chermesinum</name>
    <dbReference type="NCBI Taxonomy" id="63820"/>
    <lineage>
        <taxon>Eukaryota</taxon>
        <taxon>Fungi</taxon>
        <taxon>Dikarya</taxon>
        <taxon>Ascomycota</taxon>
        <taxon>Pezizomycotina</taxon>
        <taxon>Eurotiomycetes</taxon>
        <taxon>Eurotiomycetidae</taxon>
        <taxon>Eurotiales</taxon>
        <taxon>Aspergillaceae</taxon>
        <taxon>Penicillium</taxon>
    </lineage>
</organism>
<dbReference type="RefSeq" id="XP_058328765.1">
    <property type="nucleotide sequence ID" value="XM_058475875.1"/>
</dbReference>
<feature type="region of interest" description="Disordered" evidence="1">
    <location>
        <begin position="94"/>
        <end position="118"/>
    </location>
</feature>
<reference evidence="2" key="1">
    <citation type="submission" date="2022-11" db="EMBL/GenBank/DDBJ databases">
        <authorList>
            <person name="Petersen C."/>
        </authorList>
    </citation>
    <scope>NUCLEOTIDE SEQUENCE</scope>
    <source>
        <strain evidence="2">IBT 19713</strain>
    </source>
</reference>
<dbReference type="AlphaFoldDB" id="A0A9W9NVB2"/>
<keyword evidence="3" id="KW-1185">Reference proteome</keyword>
<proteinExistence type="predicted"/>
<accession>A0A9W9NVB2</accession>
<sequence>MQAGWNPENRQGTVKLLVRTGESGANASAHDIALMPSVDAPVQGIQLKTQFPPMWANSHVNPRPPPNTVNYTADHCTHVVRSTAHHLDLQSRWAPASVEKSDEQDFRPLTPPPDHPNLLLLLTRNPVDTPEFQFERTGQET</sequence>
<reference evidence="2" key="2">
    <citation type="journal article" date="2023" name="IMA Fungus">
        <title>Comparative genomic study of the Penicillium genus elucidates a diverse pangenome and 15 lateral gene transfer events.</title>
        <authorList>
            <person name="Petersen C."/>
            <person name="Sorensen T."/>
            <person name="Nielsen M.R."/>
            <person name="Sondergaard T.E."/>
            <person name="Sorensen J.L."/>
            <person name="Fitzpatrick D.A."/>
            <person name="Frisvad J.C."/>
            <person name="Nielsen K.L."/>
        </authorList>
    </citation>
    <scope>NUCLEOTIDE SEQUENCE</scope>
    <source>
        <strain evidence="2">IBT 19713</strain>
    </source>
</reference>